<protein>
    <submittedName>
        <fullName evidence="2">Uncharacterized protein</fullName>
    </submittedName>
</protein>
<evidence type="ECO:0000313" key="2">
    <source>
        <dbReference type="EMBL" id="MBR0684143.1"/>
    </source>
</evidence>
<comment type="caution">
    <text evidence="2">The sequence shown here is derived from an EMBL/GenBank/DDBJ whole genome shotgun (WGS) entry which is preliminary data.</text>
</comment>
<reference evidence="2" key="1">
    <citation type="submission" date="2020-01" db="EMBL/GenBank/DDBJ databases">
        <authorList>
            <person name="Rat A."/>
        </authorList>
    </citation>
    <scope>NUCLEOTIDE SEQUENCE</scope>
    <source>
        <strain evidence="2">LMG 31228</strain>
    </source>
</reference>
<name>A0A9X9XKA7_9PROT</name>
<evidence type="ECO:0000256" key="1">
    <source>
        <dbReference type="SAM" id="MobiDB-lite"/>
    </source>
</evidence>
<proteinExistence type="predicted"/>
<dbReference type="AlphaFoldDB" id="A0A9X9XKA7"/>
<reference evidence="2" key="2">
    <citation type="journal article" date="2021" name="Syst. Appl. Microbiol.">
        <title>Roseomonas hellenica sp. nov., isolated from roots of wild-growing Alkanna tinctoria.</title>
        <authorList>
            <person name="Rat A."/>
            <person name="Naranjo H.D."/>
            <person name="Lebbe L."/>
            <person name="Cnockaert M."/>
            <person name="Krigas N."/>
            <person name="Grigoriadou K."/>
            <person name="Maloupa E."/>
            <person name="Willems A."/>
        </authorList>
    </citation>
    <scope>NUCLEOTIDE SEQUENCE</scope>
    <source>
        <strain evidence="2">LMG 31228</strain>
    </source>
</reference>
<feature type="region of interest" description="Disordered" evidence="1">
    <location>
        <begin position="192"/>
        <end position="224"/>
    </location>
</feature>
<feature type="compositionally biased region" description="Acidic residues" evidence="1">
    <location>
        <begin position="194"/>
        <end position="204"/>
    </location>
</feature>
<dbReference type="RefSeq" id="WP_211849937.1">
    <property type="nucleotide sequence ID" value="NZ_JAAEDL010000058.1"/>
</dbReference>
<sequence>MVAITSGMTPMSTPLAPLAEAARAATPEAAAVEALEAAVGRQGSAFSAQELERLMAVMAPRAQSAGAGGEYAGACAGMAGALMQDIASTRAGGQDGVLLVFDSGDGSGGMLAMSRADLAAALASDDPGSPGTVTTNDGVTVHFRDLVRRTLGLAGAGDEVDATAKSGGIGIATVSNKDRIAAAIAQMLAATAGDDADADTDPDEAGVRAEQDRQPPATAIAGPLTDSEDGVRVRILGFPADPSAASVGEDGRLIDLHV</sequence>
<keyword evidence="3" id="KW-1185">Reference proteome</keyword>
<evidence type="ECO:0000313" key="3">
    <source>
        <dbReference type="Proteomes" id="UP001138709"/>
    </source>
</evidence>
<organism evidence="2 3">
    <name type="scientific">Neoroseomonas eburnea</name>
    <dbReference type="NCBI Taxonomy" id="1346889"/>
    <lineage>
        <taxon>Bacteria</taxon>
        <taxon>Pseudomonadati</taxon>
        <taxon>Pseudomonadota</taxon>
        <taxon>Alphaproteobacteria</taxon>
        <taxon>Acetobacterales</taxon>
        <taxon>Acetobacteraceae</taxon>
        <taxon>Neoroseomonas</taxon>
    </lineage>
</organism>
<gene>
    <name evidence="2" type="ORF">GXW74_27005</name>
</gene>
<dbReference type="EMBL" id="JAAEDL010000058">
    <property type="protein sequence ID" value="MBR0684143.1"/>
    <property type="molecule type" value="Genomic_DNA"/>
</dbReference>
<dbReference type="Proteomes" id="UP001138709">
    <property type="component" value="Unassembled WGS sequence"/>
</dbReference>
<accession>A0A9X9XKA7</accession>